<gene>
    <name evidence="1" type="ORF">TSPGSL018_13281</name>
</gene>
<name>A0A061R0Z4_9CHLO</name>
<evidence type="ECO:0000313" key="1">
    <source>
        <dbReference type="EMBL" id="JAC66582.1"/>
    </source>
</evidence>
<sequence length="68" mass="7399">IYAGRPSEGLKDAVLEMASVARSHLAHAEALRSTVPAEARPLLLSAVPCRRLLDTLEAVDFDVFDPRL</sequence>
<dbReference type="Gene3D" id="1.10.600.10">
    <property type="entry name" value="Farnesyl Diphosphate Synthase"/>
    <property type="match status" value="1"/>
</dbReference>
<dbReference type="SUPFAM" id="SSF48576">
    <property type="entry name" value="Terpenoid synthases"/>
    <property type="match status" value="1"/>
</dbReference>
<protein>
    <submittedName>
        <fullName evidence="1">Nadh dehydrogenase complex assembly factor 6-like</fullName>
    </submittedName>
</protein>
<dbReference type="InterPro" id="IPR002060">
    <property type="entry name" value="Squ/phyt_synthse"/>
</dbReference>
<organism evidence="1">
    <name type="scientific">Tetraselmis sp. GSL018</name>
    <dbReference type="NCBI Taxonomy" id="582737"/>
    <lineage>
        <taxon>Eukaryota</taxon>
        <taxon>Viridiplantae</taxon>
        <taxon>Chlorophyta</taxon>
        <taxon>core chlorophytes</taxon>
        <taxon>Chlorodendrophyceae</taxon>
        <taxon>Chlorodendrales</taxon>
        <taxon>Chlorodendraceae</taxon>
        <taxon>Tetraselmis</taxon>
    </lineage>
</organism>
<dbReference type="Pfam" id="PF00494">
    <property type="entry name" value="SQS_PSY"/>
    <property type="match status" value="1"/>
</dbReference>
<dbReference type="EMBL" id="GBEZ01020052">
    <property type="protein sequence ID" value="JAC66582.1"/>
    <property type="molecule type" value="Transcribed_RNA"/>
</dbReference>
<feature type="non-terminal residue" evidence="1">
    <location>
        <position position="1"/>
    </location>
</feature>
<proteinExistence type="predicted"/>
<dbReference type="InterPro" id="IPR008949">
    <property type="entry name" value="Isoprenoid_synthase_dom_sf"/>
</dbReference>
<dbReference type="AlphaFoldDB" id="A0A061R0Z4"/>
<feature type="non-terminal residue" evidence="1">
    <location>
        <position position="68"/>
    </location>
</feature>
<accession>A0A061R0Z4</accession>
<reference evidence="1" key="1">
    <citation type="submission" date="2014-05" db="EMBL/GenBank/DDBJ databases">
        <title>The transcriptome of the halophilic microalga Tetraselmis sp. GSL018 isolated from the Great Salt Lake, Utah.</title>
        <authorList>
            <person name="Jinkerson R.E."/>
            <person name="D'Adamo S."/>
            <person name="Posewitz M.C."/>
        </authorList>
    </citation>
    <scope>NUCLEOTIDE SEQUENCE</scope>
    <source>
        <strain evidence="1">GSL018</strain>
    </source>
</reference>